<evidence type="ECO:0000313" key="1">
    <source>
        <dbReference type="EMBL" id="EFN76600.1"/>
    </source>
</evidence>
<gene>
    <name evidence="1" type="ORF">EAI_12601</name>
</gene>
<dbReference type="EMBL" id="GL452899">
    <property type="protein sequence ID" value="EFN76600.1"/>
    <property type="molecule type" value="Genomic_DNA"/>
</dbReference>
<dbReference type="AlphaFoldDB" id="E2C630"/>
<keyword evidence="2" id="KW-1185">Reference proteome</keyword>
<dbReference type="OMA" id="ICEYNIS"/>
<dbReference type="InParanoid" id="E2C630"/>
<reference evidence="1 2" key="1">
    <citation type="journal article" date="2010" name="Science">
        <title>Genomic comparison of the ants Camponotus floridanus and Harpegnathos saltator.</title>
        <authorList>
            <person name="Bonasio R."/>
            <person name="Zhang G."/>
            <person name="Ye C."/>
            <person name="Mutti N.S."/>
            <person name="Fang X."/>
            <person name="Qin N."/>
            <person name="Donahue G."/>
            <person name="Yang P."/>
            <person name="Li Q."/>
            <person name="Li C."/>
            <person name="Zhang P."/>
            <person name="Huang Z."/>
            <person name="Berger S.L."/>
            <person name="Reinberg D."/>
            <person name="Wang J."/>
            <person name="Liebig J."/>
        </authorList>
    </citation>
    <scope>NUCLEOTIDE SEQUENCE [LARGE SCALE GENOMIC DNA]</scope>
    <source>
        <strain evidence="1 2">R22 G/1</strain>
    </source>
</reference>
<accession>E2C630</accession>
<proteinExistence type="predicted"/>
<feature type="non-terminal residue" evidence="1">
    <location>
        <position position="129"/>
    </location>
</feature>
<organism evidence="2">
    <name type="scientific">Harpegnathos saltator</name>
    <name type="common">Jerdon's jumping ant</name>
    <dbReference type="NCBI Taxonomy" id="610380"/>
    <lineage>
        <taxon>Eukaryota</taxon>
        <taxon>Metazoa</taxon>
        <taxon>Ecdysozoa</taxon>
        <taxon>Arthropoda</taxon>
        <taxon>Hexapoda</taxon>
        <taxon>Insecta</taxon>
        <taxon>Pterygota</taxon>
        <taxon>Neoptera</taxon>
        <taxon>Endopterygota</taxon>
        <taxon>Hymenoptera</taxon>
        <taxon>Apocrita</taxon>
        <taxon>Aculeata</taxon>
        <taxon>Formicoidea</taxon>
        <taxon>Formicidae</taxon>
        <taxon>Ponerinae</taxon>
        <taxon>Ponerini</taxon>
        <taxon>Harpegnathos</taxon>
    </lineage>
</organism>
<dbReference type="Proteomes" id="UP000008237">
    <property type="component" value="Unassembled WGS sequence"/>
</dbReference>
<sequence>SDNIIEDNFDKDLPEDDSYFANDVSDLCNEQIIKKRNTDDFTTESFFTSDLKDWALKHKICHSAINDLLQLLKTKDIDSNNLPLNAKTLLSTFKTIEIEEMERGTYCHFGLLEAIKQLYKDGSNMIEIL</sequence>
<feature type="non-terminal residue" evidence="1">
    <location>
        <position position="1"/>
    </location>
</feature>
<name>E2C630_HARSA</name>
<protein>
    <submittedName>
        <fullName evidence="1">Uncharacterized protein</fullName>
    </submittedName>
</protein>
<evidence type="ECO:0000313" key="2">
    <source>
        <dbReference type="Proteomes" id="UP000008237"/>
    </source>
</evidence>